<feature type="compositionally biased region" description="Basic and acidic residues" evidence="1">
    <location>
        <begin position="45"/>
        <end position="54"/>
    </location>
</feature>
<feature type="compositionally biased region" description="Polar residues" evidence="1">
    <location>
        <begin position="72"/>
        <end position="83"/>
    </location>
</feature>
<feature type="region of interest" description="Disordered" evidence="1">
    <location>
        <begin position="839"/>
        <end position="860"/>
    </location>
</feature>
<feature type="region of interest" description="Disordered" evidence="1">
    <location>
        <begin position="1242"/>
        <end position="1266"/>
    </location>
</feature>
<feature type="compositionally biased region" description="Basic and acidic residues" evidence="1">
    <location>
        <begin position="1100"/>
        <end position="1113"/>
    </location>
</feature>
<evidence type="ECO:0000313" key="2">
    <source>
        <dbReference type="EMBL" id="VEU40101.1"/>
    </source>
</evidence>
<feature type="region of interest" description="Disordered" evidence="1">
    <location>
        <begin position="1081"/>
        <end position="1161"/>
    </location>
</feature>
<organism evidence="2 3">
    <name type="scientific">Pseudo-nitzschia multistriata</name>
    <dbReference type="NCBI Taxonomy" id="183589"/>
    <lineage>
        <taxon>Eukaryota</taxon>
        <taxon>Sar</taxon>
        <taxon>Stramenopiles</taxon>
        <taxon>Ochrophyta</taxon>
        <taxon>Bacillariophyta</taxon>
        <taxon>Bacillariophyceae</taxon>
        <taxon>Bacillariophycidae</taxon>
        <taxon>Bacillariales</taxon>
        <taxon>Bacillariaceae</taxon>
        <taxon>Pseudo-nitzschia</taxon>
    </lineage>
</organism>
<gene>
    <name evidence="2" type="ORF">PSNMU_V1.4_AUG-EV-PASAV3_0069760</name>
</gene>
<name>A0A448ZDL2_9STRA</name>
<feature type="region of interest" description="Disordered" evidence="1">
    <location>
        <begin position="260"/>
        <end position="426"/>
    </location>
</feature>
<dbReference type="Proteomes" id="UP000291116">
    <property type="component" value="Unassembled WGS sequence"/>
</dbReference>
<feature type="compositionally biased region" description="Low complexity" evidence="1">
    <location>
        <begin position="278"/>
        <end position="287"/>
    </location>
</feature>
<accession>A0A448ZDL2</accession>
<dbReference type="OrthoDB" id="48700at2759"/>
<keyword evidence="3" id="KW-1185">Reference proteome</keyword>
<feature type="compositionally biased region" description="Polar residues" evidence="1">
    <location>
        <begin position="1321"/>
        <end position="1332"/>
    </location>
</feature>
<sequence>MVSYSLEDALRTVQTGGSGSSSSSSNDCVGGNDDDHACDGSLARWELEAEKEPHNTNGGTTEAPSRAEAVPVTQTQTEAQSPATPAKPPKQPVPLLSGTLALENGGRGVSLNGTWQYEGPAPSPVFPFELSATRDNGLSGPNTDLSRDGSLIFSGKFVAPSVHVTMNGKQSLRNKTFRESSVRIEFRSLSRSPGNEPNALVYRVEGSGKNHFGTFVLHGTARRGTSPGGWPLSVVLKKIYRGIPEDPVVVDEEISTFASPIRKGDGAGAENDSDNQVSDNANANENDNNNDNDNSDEDKDDDDDDYIHPSIQAAVEAKRESLSPQRSMATGISPDQQQETPVQEPPDPMPSDNAIDPPRDAEATRQADQRNDEERRRREELQRRTKQQEQEALQRRREQQEQEQREWEEEMRRQRSSSPSSSAVDQVNGRGMWHAWTRSFDTPLLALLDLFDNAVDASWTLLPEGKNPDRPVSSGAVEAIHRPKIRVDMDTIGRNGVVLINASRFIPPLKQVLQVYKSSKAGDADNSIGENGIGVKHACASLSTLSFVFTKTTRRDADGSQRSVLSMGILMQELQRDDGIVLPSVGWTLDADGERARGADSENEFVFEIGDLETKLEAMCDKHPRTWGRAVREYGGYHRKDGIDQCLQHMDVLLSHRDWRDCDNVFCVVLTNLKHAAFDQGAGDDDHEQNEAVTIEIEDHGSPVRARRNGSGREAPGPRAIAYHEVQRGGDDDEDEDAQRSLSLLHTLRDQLPYLYLHLHDLDVCVQGSPIESIYWERRLAELSRFELQVSQTELWSKISKSRYEPNHVRNVYEIDDPSKVVRFFCGFDPYRCRVPVGSKTEGGEGSDKTAMTPVPGGNQVMGGNNSALKVYLYSRQSGRLIKVRNDPRNELGLTGGSTDFCQGMTVIIDDYNGTLPLNPTKQDTAYGHSKHGQIHASNVSEWTAAIAHFYWNYYYYRLGDSKTAIREAVLETKPSLEEAYRHYQDREQIEEDNDFVSIVPLCKGTFISYDNVDFTLRNYRGVATIRCNKKWRETAVPKIARHEVVRFSEEFVASATKRRAATAKKKRDTLDLAAGHRVSQRVTSLEVVGPPPAKRLRSSHHDEARIDLLRDDNNDDGGGGENSDHPQQPPNGDQAYGRVSDGRTESFEERGRQDGGSHPQAAVGFQVQHLHQQLQQAWYDNSRLEQECSRWRRQDAVLQQECQNLRLAKAANERELYDLKTFQLKARGDVERLVAEVEHLRNRGAPPQHQPNQFSPGGPAAEHAQVDKLRREVQVYKSRAEFYKKETESKKAQIENLVQERRRFEERVQELEDAQLDDNGGSNPLESIVTI</sequence>
<dbReference type="EMBL" id="CAACVS010000258">
    <property type="protein sequence ID" value="VEU40101.1"/>
    <property type="molecule type" value="Genomic_DNA"/>
</dbReference>
<feature type="compositionally biased region" description="Basic and acidic residues" evidence="1">
    <location>
        <begin position="1141"/>
        <end position="1156"/>
    </location>
</feature>
<evidence type="ECO:0000313" key="3">
    <source>
        <dbReference type="Proteomes" id="UP000291116"/>
    </source>
</evidence>
<feature type="region of interest" description="Disordered" evidence="1">
    <location>
        <begin position="1"/>
        <end position="101"/>
    </location>
</feature>
<feature type="region of interest" description="Disordered" evidence="1">
    <location>
        <begin position="1312"/>
        <end position="1332"/>
    </location>
</feature>
<feature type="compositionally biased region" description="Basic and acidic residues" evidence="1">
    <location>
        <begin position="357"/>
        <end position="413"/>
    </location>
</feature>
<feature type="region of interest" description="Disordered" evidence="1">
    <location>
        <begin position="701"/>
        <end position="720"/>
    </location>
</feature>
<protein>
    <submittedName>
        <fullName evidence="2">Uncharacterized protein</fullName>
    </submittedName>
</protein>
<feature type="compositionally biased region" description="Polar residues" evidence="1">
    <location>
        <begin position="322"/>
        <end position="341"/>
    </location>
</feature>
<feature type="compositionally biased region" description="Acidic residues" evidence="1">
    <location>
        <begin position="288"/>
        <end position="305"/>
    </location>
</feature>
<evidence type="ECO:0000256" key="1">
    <source>
        <dbReference type="SAM" id="MobiDB-lite"/>
    </source>
</evidence>
<proteinExistence type="predicted"/>
<reference evidence="2 3" key="1">
    <citation type="submission" date="2019-01" db="EMBL/GenBank/DDBJ databases">
        <authorList>
            <person name="Ferrante I. M."/>
        </authorList>
    </citation>
    <scope>NUCLEOTIDE SEQUENCE [LARGE SCALE GENOMIC DNA]</scope>
    <source>
        <strain evidence="2 3">B856</strain>
    </source>
</reference>